<dbReference type="InterPro" id="IPR036374">
    <property type="entry name" value="OxRdtase_Mopterin-bd_sf"/>
</dbReference>
<dbReference type="Gene3D" id="3.90.420.10">
    <property type="entry name" value="Oxidoreductase, molybdopterin-binding domain"/>
    <property type="match status" value="1"/>
</dbReference>
<dbReference type="SUPFAM" id="SSF56524">
    <property type="entry name" value="Oxidoreductase molybdopterin-binding domain"/>
    <property type="match status" value="1"/>
</dbReference>
<protein>
    <submittedName>
        <fullName evidence="2">Molybdopterin-dependent oxidoreductase</fullName>
    </submittedName>
</protein>
<organism evidence="2 3">
    <name type="scientific">Paraburkholderia panacisoli</name>
    <dbReference type="NCBI Taxonomy" id="2603818"/>
    <lineage>
        <taxon>Bacteria</taxon>
        <taxon>Pseudomonadati</taxon>
        <taxon>Pseudomonadota</taxon>
        <taxon>Betaproteobacteria</taxon>
        <taxon>Burkholderiales</taxon>
        <taxon>Burkholderiaceae</taxon>
        <taxon>Paraburkholderia</taxon>
    </lineage>
</organism>
<dbReference type="Proteomes" id="UP000325273">
    <property type="component" value="Unassembled WGS sequence"/>
</dbReference>
<keyword evidence="3" id="KW-1185">Reference proteome</keyword>
<accession>A0A5B0GC24</accession>
<dbReference type="InterPro" id="IPR000572">
    <property type="entry name" value="OxRdtase_Mopterin-bd_dom"/>
</dbReference>
<sequence>MRFSSFLKHSGADLTAKYVSLHCADSYWTSIDMPTALHTQARLTLTYDGRVLPSEFGFPMKLRMLTTLGYKIPKHIVAISVTNGYPGPPTAALLPGKRSSELEARPRKHPWTALDNDLEACVNESNADYNQDDVRKFIEMRDV</sequence>
<dbReference type="EMBL" id="VTUZ01000042">
    <property type="protein sequence ID" value="KAA1000974.1"/>
    <property type="molecule type" value="Genomic_DNA"/>
</dbReference>
<comment type="caution">
    <text evidence="2">The sequence shown here is derived from an EMBL/GenBank/DDBJ whole genome shotgun (WGS) entry which is preliminary data.</text>
</comment>
<reference evidence="2 3" key="1">
    <citation type="submission" date="2019-08" db="EMBL/GenBank/DDBJ databases">
        <title>Paraburkholderia sp. DCY113.</title>
        <authorList>
            <person name="Kang J."/>
        </authorList>
    </citation>
    <scope>NUCLEOTIDE SEQUENCE [LARGE SCALE GENOMIC DNA]</scope>
    <source>
        <strain evidence="2 3">DCY113</strain>
    </source>
</reference>
<dbReference type="AlphaFoldDB" id="A0A5B0GC24"/>
<evidence type="ECO:0000313" key="3">
    <source>
        <dbReference type="Proteomes" id="UP000325273"/>
    </source>
</evidence>
<gene>
    <name evidence="2" type="ORF">FVF58_39430</name>
</gene>
<feature type="domain" description="Oxidoreductase molybdopterin-binding" evidence="1">
    <location>
        <begin position="2"/>
        <end position="83"/>
    </location>
</feature>
<evidence type="ECO:0000259" key="1">
    <source>
        <dbReference type="Pfam" id="PF00174"/>
    </source>
</evidence>
<evidence type="ECO:0000313" key="2">
    <source>
        <dbReference type="EMBL" id="KAA1000974.1"/>
    </source>
</evidence>
<proteinExistence type="predicted"/>
<dbReference type="Pfam" id="PF00174">
    <property type="entry name" value="Oxidored_molyb"/>
    <property type="match status" value="1"/>
</dbReference>
<name>A0A5B0GC24_9BURK</name>